<dbReference type="GO" id="GO:0004984">
    <property type="term" value="F:olfactory receptor activity"/>
    <property type="evidence" value="ECO:0007669"/>
    <property type="project" value="InterPro"/>
</dbReference>
<organism evidence="11">
    <name type="scientific">Harpegnathos saltator</name>
    <name type="common">Jerdon's jumping ant</name>
    <dbReference type="NCBI Taxonomy" id="610380"/>
    <lineage>
        <taxon>Eukaryota</taxon>
        <taxon>Metazoa</taxon>
        <taxon>Ecdysozoa</taxon>
        <taxon>Arthropoda</taxon>
        <taxon>Hexapoda</taxon>
        <taxon>Insecta</taxon>
        <taxon>Pterygota</taxon>
        <taxon>Neoptera</taxon>
        <taxon>Endopterygota</taxon>
        <taxon>Hymenoptera</taxon>
        <taxon>Apocrita</taxon>
        <taxon>Aculeata</taxon>
        <taxon>Formicoidea</taxon>
        <taxon>Formicidae</taxon>
        <taxon>Ponerinae</taxon>
        <taxon>Ponerini</taxon>
        <taxon>Harpegnathos</taxon>
    </lineage>
</organism>
<dbReference type="PANTHER" id="PTHR21137:SF44">
    <property type="entry name" value="ODORANT RECEPTOR 13A-RELATED"/>
    <property type="match status" value="1"/>
</dbReference>
<protein>
    <recommendedName>
        <fullName evidence="9">Odorant receptor</fullName>
    </recommendedName>
</protein>
<keyword evidence="8 9" id="KW-0807">Transducer</keyword>
<feature type="transmembrane region" description="Helical" evidence="9">
    <location>
        <begin position="200"/>
        <end position="220"/>
    </location>
</feature>
<proteinExistence type="inferred from homology"/>
<evidence type="ECO:0000256" key="5">
    <source>
        <dbReference type="ARBA" id="ARBA00022989"/>
    </source>
</evidence>
<evidence type="ECO:0000256" key="8">
    <source>
        <dbReference type="ARBA" id="ARBA00023224"/>
    </source>
</evidence>
<evidence type="ECO:0000256" key="1">
    <source>
        <dbReference type="ARBA" id="ARBA00004141"/>
    </source>
</evidence>
<dbReference type="Proteomes" id="UP000008237">
    <property type="component" value="Unassembled WGS sequence"/>
</dbReference>
<dbReference type="InParanoid" id="E2B2Y1"/>
<evidence type="ECO:0000256" key="9">
    <source>
        <dbReference type="RuleBase" id="RU351113"/>
    </source>
</evidence>
<keyword evidence="7 9" id="KW-0675">Receptor</keyword>
<dbReference type="GO" id="GO:0005886">
    <property type="term" value="C:plasma membrane"/>
    <property type="evidence" value="ECO:0007669"/>
    <property type="project" value="UniProtKB-SubCell"/>
</dbReference>
<feature type="transmembrane region" description="Helical" evidence="9">
    <location>
        <begin position="174"/>
        <end position="193"/>
    </location>
</feature>
<evidence type="ECO:0000313" key="10">
    <source>
        <dbReference type="EMBL" id="EFN89950.1"/>
    </source>
</evidence>
<keyword evidence="2 9" id="KW-0716">Sensory transduction</keyword>
<dbReference type="OMA" id="CYFNRCK"/>
<evidence type="ECO:0000256" key="2">
    <source>
        <dbReference type="ARBA" id="ARBA00022606"/>
    </source>
</evidence>
<reference evidence="10 11" key="1">
    <citation type="journal article" date="2010" name="Science">
        <title>Genomic comparison of the ants Camponotus floridanus and Harpegnathos saltator.</title>
        <authorList>
            <person name="Bonasio R."/>
            <person name="Zhang G."/>
            <person name="Ye C."/>
            <person name="Mutti N.S."/>
            <person name="Fang X."/>
            <person name="Qin N."/>
            <person name="Donahue G."/>
            <person name="Yang P."/>
            <person name="Li Q."/>
            <person name="Li C."/>
            <person name="Zhang P."/>
            <person name="Huang Z."/>
            <person name="Berger S.L."/>
            <person name="Reinberg D."/>
            <person name="Wang J."/>
            <person name="Liebig J."/>
        </authorList>
    </citation>
    <scope>NUCLEOTIDE SEQUENCE [LARGE SCALE GENOMIC DNA]</scope>
    <source>
        <strain evidence="10 11">R22 G/1</strain>
    </source>
</reference>
<feature type="transmembrane region" description="Helical" evidence="9">
    <location>
        <begin position="226"/>
        <end position="244"/>
    </location>
</feature>
<feature type="transmembrane region" description="Helical" evidence="9">
    <location>
        <begin position="256"/>
        <end position="276"/>
    </location>
</feature>
<keyword evidence="11" id="KW-1185">Reference proteome</keyword>
<dbReference type="PANTHER" id="PTHR21137">
    <property type="entry name" value="ODORANT RECEPTOR"/>
    <property type="match status" value="1"/>
</dbReference>
<dbReference type="GO" id="GO:0005549">
    <property type="term" value="F:odorant binding"/>
    <property type="evidence" value="ECO:0007669"/>
    <property type="project" value="InterPro"/>
</dbReference>
<feature type="transmembrane region" description="Helical" evidence="9">
    <location>
        <begin position="62"/>
        <end position="80"/>
    </location>
</feature>
<evidence type="ECO:0000256" key="3">
    <source>
        <dbReference type="ARBA" id="ARBA00022692"/>
    </source>
</evidence>
<keyword evidence="4 9" id="KW-0552">Olfaction</keyword>
<dbReference type="GO" id="GO:0007165">
    <property type="term" value="P:signal transduction"/>
    <property type="evidence" value="ECO:0007669"/>
    <property type="project" value="UniProtKB-KW"/>
</dbReference>
<dbReference type="EMBL" id="GL445250">
    <property type="protein sequence ID" value="EFN89950.1"/>
    <property type="molecule type" value="Genomic_DNA"/>
</dbReference>
<name>E2B2Y1_HARSA</name>
<comment type="subcellular location">
    <subcellularLocation>
        <location evidence="9">Cell membrane</location>
        <topology evidence="9">Multi-pass membrane protein</topology>
    </subcellularLocation>
    <subcellularLocation>
        <location evidence="1">Membrane</location>
        <topology evidence="1">Multi-pass membrane protein</topology>
    </subcellularLocation>
</comment>
<feature type="transmembrane region" description="Helical" evidence="9">
    <location>
        <begin position="126"/>
        <end position="147"/>
    </location>
</feature>
<evidence type="ECO:0000256" key="7">
    <source>
        <dbReference type="ARBA" id="ARBA00023170"/>
    </source>
</evidence>
<dbReference type="InterPro" id="IPR004117">
    <property type="entry name" value="7tm6_olfct_rcpt"/>
</dbReference>
<keyword evidence="3 9" id="KW-0812">Transmembrane</keyword>
<comment type="similarity">
    <text evidence="9">Belongs to the insect chemoreceptor superfamily. Heteromeric odorant receptor channel (TC 1.A.69) family.</text>
</comment>
<evidence type="ECO:0000313" key="11">
    <source>
        <dbReference type="Proteomes" id="UP000008237"/>
    </source>
</evidence>
<dbReference type="OrthoDB" id="7699053at2759"/>
<dbReference type="Pfam" id="PF02949">
    <property type="entry name" value="7tm_6"/>
    <property type="match status" value="1"/>
</dbReference>
<keyword evidence="5 9" id="KW-1133">Transmembrane helix</keyword>
<dbReference type="AlphaFoldDB" id="E2B2Y1"/>
<sequence length="350" mass="41154">MDCRWNRYYGVVKKVSSLAGQWPYQRSRMRTFSFSMVILSIFSVIVPQIAKMFECDGDRQCLFPTVASFMLTSIALVKIYTCHFSRNKIRDLIDHLLVDWNLLKSPEEYEIMKSYTKNGRRYSLTYTLYCFITMYLFLSMSLIPHFLDVVLPLNESRPLVMPHPAYYFVDDREYFYYIYWYSILSWEIVLFGVIAHDCLLVTYVEHVCGVFAIVGFAQLLEDTFSLTLALQVVIITVLISITLMQITLQVNDMIGLIRYILYVVAQLIHLFCLSFEGQKLMDHSLQTREKIYNSRWYEVPIRTQKMLLFVMRRSIQPSCISAGIYVFSMENFSMILQTSMSYFTVLASME</sequence>
<evidence type="ECO:0000256" key="6">
    <source>
        <dbReference type="ARBA" id="ARBA00023136"/>
    </source>
</evidence>
<keyword evidence="6 9" id="KW-0472">Membrane</keyword>
<gene>
    <name evidence="10" type="ORF">EAI_15249</name>
</gene>
<feature type="transmembrane region" description="Helical" evidence="9">
    <location>
        <begin position="31"/>
        <end position="50"/>
    </location>
</feature>
<accession>E2B2Y1</accession>
<evidence type="ECO:0000256" key="4">
    <source>
        <dbReference type="ARBA" id="ARBA00022725"/>
    </source>
</evidence>